<dbReference type="GO" id="GO:0005829">
    <property type="term" value="C:cytosol"/>
    <property type="evidence" value="ECO:0007669"/>
    <property type="project" value="TreeGrafter"/>
</dbReference>
<dbReference type="SUPFAM" id="SSF51735">
    <property type="entry name" value="NAD(P)-binding Rossmann-fold domains"/>
    <property type="match status" value="1"/>
</dbReference>
<dbReference type="GO" id="GO:0006749">
    <property type="term" value="P:glutathione metabolic process"/>
    <property type="evidence" value="ECO:0007669"/>
    <property type="project" value="TreeGrafter"/>
</dbReference>
<sequence>MTGQPDLEQDLPGISVSIDRGGTFCDVIAHIPGQADFIFKLLSVDPEHYKDAPTEAIRRILEHVEGRQILRNEKLDGSKIKSCRIGTTIATNALLEHKGEKFAFATTKGFRDVCVIGDQTRPKLFDLRVEKPKALHEIAIEIDERVTIQDFDLDPKPTPREELLKDENVVATASGDLVRIIQRPNGEVVKRQLQALRTQGFNALAICFMHAWAFPDHELLVAELAREAGFFHVSTSHSTHPAIKLLDRATAVSSEAYLYPIIQDYVSQFESGFSQLPQRVEFMCSDGGLRQARKFRGNEALLSGPAGGVVGVAQSCYNPEDQVPVIGLDMGGTSTDVSRYDGKYDFLQETKIADRSIVAPMLNIATVAAGGGSILSLRNGLLAVGPESAGAFPGPACYRNGGPLTVTDANLFLGRLVVSSFPAIFGKNADQPLDTDVVQQKFTALNEEFTQQTGQQISVVELALGFLDVANEAMSRPIRNATEARGYAPEKHRLVSFGGAGGQHACAIASKLGISTVLIHVYSSLLSAYGISQAQLQHEVFVPFSGDWSLEALPAILKHLQALRDQVSQELVSQGADLASLEFDESVVMRYFGTDTSLTISRPKDEDYGRVFVDEHAREFAFTMQRKIVIESIKVRGTGGSGSHYSRDLASSTGLETVKKNPSLALRSASQPAYLEGMVRDVPVYLLASTPKGRTIVGPALIIDATQTIFVEPDWCAYLLSKHVVLERQRTETKPAAATKTLDAIQLSVFAHRFMAIAEQMGNTLQRTSISSSIRERLDFSCAIFSLDGKLIANAPHIPIHLGSMQFAIQAQHRHWQGRLKPGDVLMTNHPEWGGTHLPDLTVVTPCFVGDEIAFYVASRGHHSDIGGKGITSMMPESKELWEEGINVESMKIASASLFLEDEVRAAFDAAGKFPGCAPTRRIQDNLSDLKAQISANQRGIVLLGKLCDEAGLPLVHQAMEGIQDNAESAVRGFLRDLARKHPEPLSAADYYDDGTPVQLQVKIDPDTGSATFDFSGTGPQIWGNFNSPISITHSAVIYVLRCLLNVDIPLNEGCLQPITIQVPKYSILNPGPGVAICGSTIASQRIVDTILKAFNVVAAFQGCASSFGWGTGGRDAVTGEIVAGWNFGEAIGGGCGAGPGWHGEHATQVHSTNTRMTDPEIVEKRTQVLVRKSVIREGSGGKGKWRGGDGVTREIEARMPLKFSILSDRRVFAPYGMDGGEDGLPGKNLLFRKRADGEGHVEVNLGGKAVANLEAGEYIQINTPGGGGACASTVLGNAQVDRRRHRWLGMNDWKTMLRTAVLYMVLVPSYLMAPAEIYIRIESHFSPNILNSASTSPHQPEEYQTHNIIMPPKIFITGITGYIAGDAFYLLYKAHPDYDYSALIRTQEKADRVKSLYPKVRPVIGGLDDSSVLEEEASNADIVLHAADASDHEGAARAIAKGLAKGHTKENPGFWLHTGGTGILTYFDSKDDRLGEEWTRGEFNDYSGVSELTNLPDEAFHRNVDKIVLEAAEKHGDVVKTAIICPPTIYGKGRGPISGRGRQVYELTKLILNKGYAPVIGKGKAKWDNIHIHDLSSVYSLLVDAAVQKNLSPEIWGEKGYFFTENGRHVWRDLSKFIAKKASEMGAIPKDYKEQSLSKQEAWETADFQALSWGLNSMGKAERARKVLGWQPKECSLEDEVPKIIENEWELLGKK</sequence>
<dbReference type="GO" id="GO:0017168">
    <property type="term" value="F:5-oxoprolinase (ATP-hydrolyzing) activity"/>
    <property type="evidence" value="ECO:0007669"/>
    <property type="project" value="TreeGrafter"/>
</dbReference>
<evidence type="ECO:0000313" key="6">
    <source>
        <dbReference type="Proteomes" id="UP000070133"/>
    </source>
</evidence>
<dbReference type="EMBL" id="LFZN01000007">
    <property type="protein sequence ID" value="KXT06337.1"/>
    <property type="molecule type" value="Genomic_DNA"/>
</dbReference>
<dbReference type="PANTHER" id="PTHR11365:SF2">
    <property type="entry name" value="5-OXOPROLINASE"/>
    <property type="match status" value="1"/>
</dbReference>
<dbReference type="Pfam" id="PF05378">
    <property type="entry name" value="Hydant_A_N"/>
    <property type="match status" value="1"/>
</dbReference>
<evidence type="ECO:0000259" key="3">
    <source>
        <dbReference type="Pfam" id="PF02538"/>
    </source>
</evidence>
<feature type="domain" description="Hydantoinase/oxoprolinase N-terminal" evidence="4">
    <location>
        <begin position="16"/>
        <end position="228"/>
    </location>
</feature>
<dbReference type="OrthoDB" id="3643at2759"/>
<feature type="domain" description="Hydantoinase B/oxoprolinase" evidence="3">
    <location>
        <begin position="743"/>
        <end position="1269"/>
    </location>
</feature>
<evidence type="ECO:0000313" key="5">
    <source>
        <dbReference type="EMBL" id="KXT06337.1"/>
    </source>
</evidence>
<comment type="similarity">
    <text evidence="1">Belongs to the oxoprolinase family.</text>
</comment>
<dbReference type="STRING" id="321146.A0A139HV87"/>
<dbReference type="Pfam" id="PF01968">
    <property type="entry name" value="Hydantoinase_A"/>
    <property type="match status" value="1"/>
</dbReference>
<comment type="caution">
    <text evidence="5">The sequence shown here is derived from an EMBL/GenBank/DDBJ whole genome shotgun (WGS) entry which is preliminary data.</text>
</comment>
<dbReference type="InterPro" id="IPR008040">
    <property type="entry name" value="Hydant_A_N"/>
</dbReference>
<dbReference type="InterPro" id="IPR045079">
    <property type="entry name" value="Oxoprolinase-like"/>
</dbReference>
<proteinExistence type="inferred from homology"/>
<keyword evidence="6" id="KW-1185">Reference proteome</keyword>
<evidence type="ECO:0000259" key="2">
    <source>
        <dbReference type="Pfam" id="PF01968"/>
    </source>
</evidence>
<evidence type="ECO:0000256" key="1">
    <source>
        <dbReference type="ARBA" id="ARBA00010403"/>
    </source>
</evidence>
<reference evidence="5 6" key="1">
    <citation type="submission" date="2015-07" db="EMBL/GenBank/DDBJ databases">
        <title>Comparative genomics of the Sigatoka disease complex on banana suggests a link between parallel evolutionary changes in Pseudocercospora fijiensis and Pseudocercospora eumusae and increased virulence on the banana host.</title>
        <authorList>
            <person name="Chang T.-C."/>
            <person name="Salvucci A."/>
            <person name="Crous P.W."/>
            <person name="Stergiopoulos I."/>
        </authorList>
    </citation>
    <scope>NUCLEOTIDE SEQUENCE [LARGE SCALE GENOMIC DNA]</scope>
    <source>
        <strain evidence="5 6">CBS 114824</strain>
    </source>
</reference>
<dbReference type="Proteomes" id="UP000070133">
    <property type="component" value="Unassembled WGS sequence"/>
</dbReference>
<dbReference type="InterPro" id="IPR003692">
    <property type="entry name" value="Hydantoinase_B"/>
</dbReference>
<dbReference type="InterPro" id="IPR002821">
    <property type="entry name" value="Hydantoinase_A"/>
</dbReference>
<gene>
    <name evidence="5" type="ORF">AC578_9206</name>
</gene>
<dbReference type="Pfam" id="PF02538">
    <property type="entry name" value="Hydantoinase_B"/>
    <property type="match status" value="1"/>
</dbReference>
<organism evidence="5 6">
    <name type="scientific">Pseudocercospora eumusae</name>
    <dbReference type="NCBI Taxonomy" id="321146"/>
    <lineage>
        <taxon>Eukaryota</taxon>
        <taxon>Fungi</taxon>
        <taxon>Dikarya</taxon>
        <taxon>Ascomycota</taxon>
        <taxon>Pezizomycotina</taxon>
        <taxon>Dothideomycetes</taxon>
        <taxon>Dothideomycetidae</taxon>
        <taxon>Mycosphaerellales</taxon>
        <taxon>Mycosphaerellaceae</taxon>
        <taxon>Pseudocercospora</taxon>
    </lineage>
</organism>
<feature type="domain" description="Hydantoinase A/oxoprolinase" evidence="2">
    <location>
        <begin position="248"/>
        <end position="539"/>
    </location>
</feature>
<accession>A0A139HV87</accession>
<dbReference type="PANTHER" id="PTHR11365">
    <property type="entry name" value="5-OXOPROLINASE RELATED"/>
    <property type="match status" value="1"/>
</dbReference>
<protein>
    <submittedName>
        <fullName evidence="5">Uncharacterized protein</fullName>
    </submittedName>
</protein>
<dbReference type="InterPro" id="IPR036291">
    <property type="entry name" value="NAD(P)-bd_dom_sf"/>
</dbReference>
<evidence type="ECO:0000259" key="4">
    <source>
        <dbReference type="Pfam" id="PF05378"/>
    </source>
</evidence>
<dbReference type="Gene3D" id="3.40.50.720">
    <property type="entry name" value="NAD(P)-binding Rossmann-like Domain"/>
    <property type="match status" value="1"/>
</dbReference>
<name>A0A139HV87_9PEZI</name>